<dbReference type="Pfam" id="PF02221">
    <property type="entry name" value="E1_DerP2_DerF2"/>
    <property type="match status" value="1"/>
</dbReference>
<feature type="domain" description="MD-2-related lipid-recognition" evidence="5">
    <location>
        <begin position="22"/>
        <end position="145"/>
    </location>
</feature>
<dbReference type="FunFam" id="2.60.40.770:FF:000001">
    <property type="entry name" value="NPC intracellular cholesterol transporter 2"/>
    <property type="match status" value="1"/>
</dbReference>
<evidence type="ECO:0000259" key="5">
    <source>
        <dbReference type="SMART" id="SM00737"/>
    </source>
</evidence>
<evidence type="ECO:0000313" key="6">
    <source>
        <dbReference type="EnsemblMetazoa" id="tetur01g02670.1"/>
    </source>
</evidence>
<evidence type="ECO:0000256" key="3">
    <source>
        <dbReference type="ARBA" id="ARBA00022525"/>
    </source>
</evidence>
<dbReference type="GO" id="GO:0032934">
    <property type="term" value="F:sterol binding"/>
    <property type="evidence" value="ECO:0007669"/>
    <property type="project" value="InterPro"/>
</dbReference>
<dbReference type="EnsemblMetazoa" id="tetur01g02670.1">
    <property type="protein sequence ID" value="tetur01g02670.1"/>
    <property type="gene ID" value="tetur01g02670"/>
</dbReference>
<dbReference type="GO" id="GO:0005576">
    <property type="term" value="C:extracellular region"/>
    <property type="evidence" value="ECO:0007669"/>
    <property type="project" value="UniProtKB-SubCell"/>
</dbReference>
<protein>
    <recommendedName>
        <fullName evidence="5">MD-2-related lipid-recognition domain-containing protein</fullName>
    </recommendedName>
</protein>
<name>T1JQB9_TETUR</name>
<dbReference type="Proteomes" id="UP000015104">
    <property type="component" value="Unassembled WGS sequence"/>
</dbReference>
<dbReference type="InterPro" id="IPR039670">
    <property type="entry name" value="NPC2-like"/>
</dbReference>
<dbReference type="SUPFAM" id="SSF81296">
    <property type="entry name" value="E set domains"/>
    <property type="match status" value="1"/>
</dbReference>
<evidence type="ECO:0000313" key="7">
    <source>
        <dbReference type="Proteomes" id="UP000015104"/>
    </source>
</evidence>
<dbReference type="AlphaFoldDB" id="T1JQB9"/>
<evidence type="ECO:0000256" key="2">
    <source>
        <dbReference type="ARBA" id="ARBA00006370"/>
    </source>
</evidence>
<comment type="subcellular location">
    <subcellularLocation>
        <location evidence="1">Secreted</location>
    </subcellularLocation>
</comment>
<dbReference type="KEGG" id="tut:107363431"/>
<keyword evidence="3" id="KW-0964">Secreted</keyword>
<dbReference type="OMA" id="DINYEDC"/>
<reference evidence="7" key="1">
    <citation type="submission" date="2011-08" db="EMBL/GenBank/DDBJ databases">
        <authorList>
            <person name="Rombauts S."/>
        </authorList>
    </citation>
    <scope>NUCLEOTIDE SEQUENCE</scope>
    <source>
        <strain evidence="7">London</strain>
    </source>
</reference>
<keyword evidence="7" id="KW-1185">Reference proteome</keyword>
<gene>
    <name evidence="6" type="primary">107363431</name>
</gene>
<dbReference type="InterPro" id="IPR003172">
    <property type="entry name" value="ML_dom"/>
</dbReference>
<organism evidence="6 7">
    <name type="scientific">Tetranychus urticae</name>
    <name type="common">Two-spotted spider mite</name>
    <dbReference type="NCBI Taxonomy" id="32264"/>
    <lineage>
        <taxon>Eukaryota</taxon>
        <taxon>Metazoa</taxon>
        <taxon>Ecdysozoa</taxon>
        <taxon>Arthropoda</taxon>
        <taxon>Chelicerata</taxon>
        <taxon>Arachnida</taxon>
        <taxon>Acari</taxon>
        <taxon>Acariformes</taxon>
        <taxon>Trombidiformes</taxon>
        <taxon>Prostigmata</taxon>
        <taxon>Eleutherengona</taxon>
        <taxon>Raphignathae</taxon>
        <taxon>Tetranychoidea</taxon>
        <taxon>Tetranychidae</taxon>
        <taxon>Tetranychus</taxon>
    </lineage>
</organism>
<dbReference type="EMBL" id="CAEY01000437">
    <property type="status" value="NOT_ANNOTATED_CDS"/>
    <property type="molecule type" value="Genomic_DNA"/>
</dbReference>
<evidence type="ECO:0000256" key="1">
    <source>
        <dbReference type="ARBA" id="ARBA00004613"/>
    </source>
</evidence>
<dbReference type="PANTHER" id="PTHR11306:SF7">
    <property type="entry name" value="AGAP002848-PA"/>
    <property type="match status" value="1"/>
</dbReference>
<keyword evidence="4" id="KW-0732">Signal</keyword>
<dbReference type="OrthoDB" id="437331at2759"/>
<accession>T1JQB9</accession>
<dbReference type="Gene3D" id="2.60.40.770">
    <property type="match status" value="1"/>
</dbReference>
<proteinExistence type="inferred from homology"/>
<dbReference type="InterPro" id="IPR014756">
    <property type="entry name" value="Ig_E-set"/>
</dbReference>
<dbReference type="HOGENOM" id="CLU_109192_1_3_1"/>
<comment type="similarity">
    <text evidence="2">Belongs to the NPC2 family.</text>
</comment>
<feature type="signal peptide" evidence="4">
    <location>
        <begin position="1"/>
        <end position="17"/>
    </location>
</feature>
<dbReference type="PANTHER" id="PTHR11306">
    <property type="entry name" value="NIEMANN PICK TYPE C2 PROTEIN NPC2-RELATED"/>
    <property type="match status" value="1"/>
</dbReference>
<feature type="chain" id="PRO_5004580516" description="MD-2-related lipid-recognition domain-containing protein" evidence="4">
    <location>
        <begin position="18"/>
        <end position="150"/>
    </location>
</feature>
<dbReference type="SMR" id="T1JQB9"/>
<dbReference type="SMART" id="SM00737">
    <property type="entry name" value="ML"/>
    <property type="match status" value="1"/>
</dbReference>
<dbReference type="GO" id="GO:0015918">
    <property type="term" value="P:sterol transport"/>
    <property type="evidence" value="ECO:0007669"/>
    <property type="project" value="InterPro"/>
</dbReference>
<reference evidence="6" key="2">
    <citation type="submission" date="2015-06" db="UniProtKB">
        <authorList>
            <consortium name="EnsemblMetazoa"/>
        </authorList>
    </citation>
    <scope>IDENTIFICATION</scope>
</reference>
<evidence type="ECO:0000256" key="4">
    <source>
        <dbReference type="SAM" id="SignalP"/>
    </source>
</evidence>
<sequence length="150" mass="15975">MIRTIVALCFVFAVASARITPVRQCANTDAKGSVANVDVVPCDADRCAFKPNTKVTINGELTTTSTAANPTVSVQVEVAGVFIEYPGISKNACEYLSCPLKANAPNKFTIEITTLDWLPPMESKMQFHVYESEGGAELACTEADIAIIAA</sequence>